<evidence type="ECO:0000313" key="2">
    <source>
        <dbReference type="Proteomes" id="UP000277204"/>
    </source>
</evidence>
<sequence>MLHVYDTNNDDNSDHPKPSRKNQLNCHGIFVTSEDLNNSLQTLSSSVGSQKIYLKPLPNENDMLNSRILNDDKKRLPKVGDLFFFIFY</sequence>
<dbReference type="Proteomes" id="UP000277204">
    <property type="component" value="Unassembled WGS sequence"/>
</dbReference>
<keyword evidence="2" id="KW-1185">Reference proteome</keyword>
<accession>A0A183N085</accession>
<reference evidence="1 2" key="1">
    <citation type="submission" date="2018-11" db="EMBL/GenBank/DDBJ databases">
        <authorList>
            <consortium name="Pathogen Informatics"/>
        </authorList>
    </citation>
    <scope>NUCLEOTIDE SEQUENCE [LARGE SCALE GENOMIC DNA]</scope>
    <source>
        <strain evidence="1 2">Zambia</strain>
    </source>
</reference>
<dbReference type="EMBL" id="UZAI01018828">
    <property type="protein sequence ID" value="VDP40487.1"/>
    <property type="molecule type" value="Genomic_DNA"/>
</dbReference>
<name>A0A183N085_9TREM</name>
<dbReference type="AlphaFoldDB" id="A0A183N085"/>
<proteinExistence type="predicted"/>
<protein>
    <submittedName>
        <fullName evidence="1">Uncharacterized protein</fullName>
    </submittedName>
</protein>
<gene>
    <name evidence="1" type="ORF">SMRZ_LOCUS21710</name>
</gene>
<organism evidence="1 2">
    <name type="scientific">Schistosoma margrebowiei</name>
    <dbReference type="NCBI Taxonomy" id="48269"/>
    <lineage>
        <taxon>Eukaryota</taxon>
        <taxon>Metazoa</taxon>
        <taxon>Spiralia</taxon>
        <taxon>Lophotrochozoa</taxon>
        <taxon>Platyhelminthes</taxon>
        <taxon>Trematoda</taxon>
        <taxon>Digenea</taxon>
        <taxon>Strigeidida</taxon>
        <taxon>Schistosomatoidea</taxon>
        <taxon>Schistosomatidae</taxon>
        <taxon>Schistosoma</taxon>
    </lineage>
</organism>
<evidence type="ECO:0000313" key="1">
    <source>
        <dbReference type="EMBL" id="VDP40487.1"/>
    </source>
</evidence>